<feature type="transmembrane region" description="Helical" evidence="11">
    <location>
        <begin position="77"/>
        <end position="98"/>
    </location>
</feature>
<dbReference type="EMBL" id="VEVO01000020">
    <property type="protein sequence ID" value="KAF0025868.1"/>
    <property type="molecule type" value="Genomic_DNA"/>
</dbReference>
<keyword evidence="3" id="KW-0813">Transport</keyword>
<keyword evidence="10" id="KW-0675">Receptor</keyword>
<evidence type="ECO:0000256" key="2">
    <source>
        <dbReference type="ARBA" id="ARBA00007087"/>
    </source>
</evidence>
<dbReference type="AlphaFoldDB" id="A0A6A4S151"/>
<gene>
    <name evidence="12" type="ORF">F2P81_022749</name>
</gene>
<evidence type="ECO:0000256" key="10">
    <source>
        <dbReference type="ARBA" id="ARBA00023170"/>
    </source>
</evidence>
<dbReference type="PANTHER" id="PTHR14076:SF9">
    <property type="entry name" value="RECEPTOR ACTIVITY-MODIFYING PROTEIN 2"/>
    <property type="match status" value="1"/>
</dbReference>
<keyword evidence="5 11" id="KW-0812">Transmembrane</keyword>
<dbReference type="Gene3D" id="1.10.150.510">
    <property type="entry name" value="Receptor activity modifying family"/>
    <property type="match status" value="1"/>
</dbReference>
<evidence type="ECO:0000256" key="8">
    <source>
        <dbReference type="ARBA" id="ARBA00023136"/>
    </source>
</evidence>
<keyword evidence="8 11" id="KW-0472">Membrane</keyword>
<dbReference type="PANTHER" id="PTHR14076">
    <property type="entry name" value="RECEPTOR ACTIVITY MODIFYING PROTEIN RAMP"/>
    <property type="match status" value="1"/>
</dbReference>
<comment type="caution">
    <text evidence="12">The sequence shown here is derived from an EMBL/GenBank/DDBJ whole genome shotgun (WGS) entry which is preliminary data.</text>
</comment>
<dbReference type="GO" id="GO:0009986">
    <property type="term" value="C:cell surface"/>
    <property type="evidence" value="ECO:0007669"/>
    <property type="project" value="TreeGrafter"/>
</dbReference>
<keyword evidence="6" id="KW-0732">Signal</keyword>
<dbReference type="GO" id="GO:0005886">
    <property type="term" value="C:plasma membrane"/>
    <property type="evidence" value="ECO:0007669"/>
    <property type="project" value="UniProtKB-SubCell"/>
</dbReference>
<sequence length="135" mass="15556">MSVVESPAAARSARLSLPPRRRFRPYNDMTFCLESASSSLGCYYPNPDTQDFFFFIHSHYFQNCTKEELVFEDAPHWVVMVLTLIPVSLIPVLVYLVVWKSKVQEDPVPPRTAESFSSWIRGKGTNRRLLAFHSK</sequence>
<keyword evidence="7 11" id="KW-1133">Transmembrane helix</keyword>
<keyword evidence="9" id="KW-1015">Disulfide bond</keyword>
<evidence type="ECO:0000256" key="5">
    <source>
        <dbReference type="ARBA" id="ARBA00022692"/>
    </source>
</evidence>
<dbReference type="Proteomes" id="UP000438429">
    <property type="component" value="Unassembled WGS sequence"/>
</dbReference>
<evidence type="ECO:0000313" key="12">
    <source>
        <dbReference type="EMBL" id="KAF0025868.1"/>
    </source>
</evidence>
<dbReference type="InterPro" id="IPR038126">
    <property type="entry name" value="RAMP_sf"/>
</dbReference>
<keyword evidence="4" id="KW-1003">Cell membrane</keyword>
<organism evidence="12 13">
    <name type="scientific">Scophthalmus maximus</name>
    <name type="common">Turbot</name>
    <name type="synonym">Psetta maxima</name>
    <dbReference type="NCBI Taxonomy" id="52904"/>
    <lineage>
        <taxon>Eukaryota</taxon>
        <taxon>Metazoa</taxon>
        <taxon>Chordata</taxon>
        <taxon>Craniata</taxon>
        <taxon>Vertebrata</taxon>
        <taxon>Euteleostomi</taxon>
        <taxon>Actinopterygii</taxon>
        <taxon>Neopterygii</taxon>
        <taxon>Teleostei</taxon>
        <taxon>Neoteleostei</taxon>
        <taxon>Acanthomorphata</taxon>
        <taxon>Carangaria</taxon>
        <taxon>Pleuronectiformes</taxon>
        <taxon>Pleuronectoidei</taxon>
        <taxon>Scophthalmidae</taxon>
        <taxon>Scophthalmus</taxon>
    </lineage>
</organism>
<evidence type="ECO:0000256" key="3">
    <source>
        <dbReference type="ARBA" id="ARBA00022448"/>
    </source>
</evidence>
<evidence type="ECO:0008006" key="14">
    <source>
        <dbReference type="Google" id="ProtNLM"/>
    </source>
</evidence>
<evidence type="ECO:0000256" key="6">
    <source>
        <dbReference type="ARBA" id="ARBA00022729"/>
    </source>
</evidence>
<comment type="similarity">
    <text evidence="2">Belongs to the RAMP family.</text>
</comment>
<evidence type="ECO:0000256" key="1">
    <source>
        <dbReference type="ARBA" id="ARBA00004251"/>
    </source>
</evidence>
<name>A0A6A4S151_SCOMX</name>
<accession>A0A6A4S151</accession>
<dbReference type="GO" id="GO:0008277">
    <property type="term" value="P:regulation of G protein-coupled receptor signaling pathway"/>
    <property type="evidence" value="ECO:0007669"/>
    <property type="project" value="InterPro"/>
</dbReference>
<dbReference type="GO" id="GO:0031623">
    <property type="term" value="P:receptor internalization"/>
    <property type="evidence" value="ECO:0007669"/>
    <property type="project" value="TreeGrafter"/>
</dbReference>
<dbReference type="GO" id="GO:0072659">
    <property type="term" value="P:protein localization to plasma membrane"/>
    <property type="evidence" value="ECO:0007669"/>
    <property type="project" value="TreeGrafter"/>
</dbReference>
<evidence type="ECO:0000256" key="11">
    <source>
        <dbReference type="SAM" id="Phobius"/>
    </source>
</evidence>
<dbReference type="GO" id="GO:0007186">
    <property type="term" value="P:G protein-coupled receptor signaling pathway"/>
    <property type="evidence" value="ECO:0007669"/>
    <property type="project" value="TreeGrafter"/>
</dbReference>
<dbReference type="GO" id="GO:0001525">
    <property type="term" value="P:angiogenesis"/>
    <property type="evidence" value="ECO:0007669"/>
    <property type="project" value="TreeGrafter"/>
</dbReference>
<evidence type="ECO:0000313" key="13">
    <source>
        <dbReference type="Proteomes" id="UP000438429"/>
    </source>
</evidence>
<dbReference type="GO" id="GO:0015026">
    <property type="term" value="F:coreceptor activity"/>
    <property type="evidence" value="ECO:0007669"/>
    <property type="project" value="InterPro"/>
</dbReference>
<proteinExistence type="inferred from homology"/>
<evidence type="ECO:0000256" key="9">
    <source>
        <dbReference type="ARBA" id="ARBA00023157"/>
    </source>
</evidence>
<dbReference type="GO" id="GO:0006886">
    <property type="term" value="P:intracellular protein transport"/>
    <property type="evidence" value="ECO:0007669"/>
    <property type="project" value="InterPro"/>
</dbReference>
<dbReference type="Pfam" id="PF04901">
    <property type="entry name" value="RAMP"/>
    <property type="match status" value="1"/>
</dbReference>
<dbReference type="InterPro" id="IPR006985">
    <property type="entry name" value="RAMP"/>
</dbReference>
<evidence type="ECO:0000256" key="4">
    <source>
        <dbReference type="ARBA" id="ARBA00022475"/>
    </source>
</evidence>
<dbReference type="GO" id="GO:0032870">
    <property type="term" value="P:cellular response to hormone stimulus"/>
    <property type="evidence" value="ECO:0007669"/>
    <property type="project" value="TreeGrafter"/>
</dbReference>
<reference evidence="12 13" key="1">
    <citation type="submission" date="2019-06" db="EMBL/GenBank/DDBJ databases">
        <title>Draft genomes of female and male turbot (Scophthalmus maximus).</title>
        <authorList>
            <person name="Xu H."/>
            <person name="Xu X.-W."/>
            <person name="Shao C."/>
            <person name="Chen S."/>
        </authorList>
    </citation>
    <scope>NUCLEOTIDE SEQUENCE [LARGE SCALE GENOMIC DNA]</scope>
    <source>
        <strain evidence="12">Ysfricsl-2016a</strain>
        <tissue evidence="12">Blood</tissue>
    </source>
</reference>
<dbReference type="GO" id="GO:0006816">
    <property type="term" value="P:calcium ion transport"/>
    <property type="evidence" value="ECO:0007669"/>
    <property type="project" value="TreeGrafter"/>
</dbReference>
<evidence type="ECO:0000256" key="7">
    <source>
        <dbReference type="ARBA" id="ARBA00022989"/>
    </source>
</evidence>
<protein>
    <recommendedName>
        <fullName evidence="14">Receptor activity-modifying protein 2</fullName>
    </recommendedName>
</protein>
<dbReference type="GO" id="GO:0043235">
    <property type="term" value="C:receptor complex"/>
    <property type="evidence" value="ECO:0007669"/>
    <property type="project" value="TreeGrafter"/>
</dbReference>
<comment type="subcellular location">
    <subcellularLocation>
        <location evidence="1">Cell membrane</location>
        <topology evidence="1">Single-pass type I membrane protein</topology>
    </subcellularLocation>
</comment>